<name>A0ABP3RB38_9ACTN</name>
<evidence type="ECO:0000313" key="3">
    <source>
        <dbReference type="Proteomes" id="UP001500957"/>
    </source>
</evidence>
<reference evidence="3" key="1">
    <citation type="journal article" date="2019" name="Int. J. Syst. Evol. Microbiol.">
        <title>The Global Catalogue of Microorganisms (GCM) 10K type strain sequencing project: providing services to taxonomists for standard genome sequencing and annotation.</title>
        <authorList>
            <consortium name="The Broad Institute Genomics Platform"/>
            <consortium name="The Broad Institute Genome Sequencing Center for Infectious Disease"/>
            <person name="Wu L."/>
            <person name="Ma J."/>
        </authorList>
    </citation>
    <scope>NUCLEOTIDE SEQUENCE [LARGE SCALE GENOMIC DNA]</scope>
    <source>
        <strain evidence="3">JCM 10671</strain>
    </source>
</reference>
<dbReference type="Proteomes" id="UP001500957">
    <property type="component" value="Unassembled WGS sequence"/>
</dbReference>
<organism evidence="2 3">
    <name type="scientific">Sporichthya brevicatena</name>
    <dbReference type="NCBI Taxonomy" id="171442"/>
    <lineage>
        <taxon>Bacteria</taxon>
        <taxon>Bacillati</taxon>
        <taxon>Actinomycetota</taxon>
        <taxon>Actinomycetes</taxon>
        <taxon>Sporichthyales</taxon>
        <taxon>Sporichthyaceae</taxon>
        <taxon>Sporichthya</taxon>
    </lineage>
</organism>
<evidence type="ECO:0000256" key="1">
    <source>
        <dbReference type="SAM" id="SignalP"/>
    </source>
</evidence>
<accession>A0ABP3RB38</accession>
<dbReference type="EMBL" id="BAAAHE010000006">
    <property type="protein sequence ID" value="GAA0606313.1"/>
    <property type="molecule type" value="Genomic_DNA"/>
</dbReference>
<keyword evidence="3" id="KW-1185">Reference proteome</keyword>
<proteinExistence type="predicted"/>
<keyword evidence="1" id="KW-0732">Signal</keyword>
<feature type="signal peptide" evidence="1">
    <location>
        <begin position="1"/>
        <end position="31"/>
    </location>
</feature>
<evidence type="ECO:0000313" key="2">
    <source>
        <dbReference type="EMBL" id="GAA0606313.1"/>
    </source>
</evidence>
<sequence length="72" mass="7098">MRPFATARKTQIAMLTGALLAGGLVAVGADAAPAGPSGPTAAAAPGIPEAPVVIFHEDSRTTRPGPGSRRGH</sequence>
<comment type="caution">
    <text evidence="2">The sequence shown here is derived from an EMBL/GenBank/DDBJ whole genome shotgun (WGS) entry which is preliminary data.</text>
</comment>
<gene>
    <name evidence="2" type="ORF">GCM10009547_05320</name>
</gene>
<feature type="chain" id="PRO_5046138654" evidence="1">
    <location>
        <begin position="32"/>
        <end position="72"/>
    </location>
</feature>
<protein>
    <submittedName>
        <fullName evidence="2">Uncharacterized protein</fullName>
    </submittedName>
</protein>